<dbReference type="GO" id="GO:0000162">
    <property type="term" value="P:L-tryptophan biosynthetic process"/>
    <property type="evidence" value="ECO:0007669"/>
    <property type="project" value="UniProtKB-UniPathway"/>
</dbReference>
<evidence type="ECO:0000256" key="1">
    <source>
        <dbReference type="ARBA" id="ARBA00001633"/>
    </source>
</evidence>
<evidence type="ECO:0000256" key="10">
    <source>
        <dbReference type="ARBA" id="ARBA00023239"/>
    </source>
</evidence>
<dbReference type="KEGG" id="rci:RCIX799"/>
<dbReference type="SUPFAM" id="SSF51366">
    <property type="entry name" value="Ribulose-phoshate binding barrel"/>
    <property type="match status" value="1"/>
</dbReference>
<feature type="domain" description="Indole-3-glycerol phosphate synthase" evidence="11">
    <location>
        <begin position="23"/>
        <end position="252"/>
    </location>
</feature>
<dbReference type="Gene3D" id="3.20.20.70">
    <property type="entry name" value="Aldolase class I"/>
    <property type="match status" value="1"/>
</dbReference>
<evidence type="ECO:0000256" key="2">
    <source>
        <dbReference type="ARBA" id="ARBA00004696"/>
    </source>
</evidence>
<evidence type="ECO:0000313" key="13">
    <source>
        <dbReference type="Proteomes" id="UP000000663"/>
    </source>
</evidence>
<dbReference type="InterPro" id="IPR013785">
    <property type="entry name" value="Aldolase_TIM"/>
</dbReference>
<dbReference type="AlphaFoldDB" id="Q0W625"/>
<dbReference type="InterPro" id="IPR001468">
    <property type="entry name" value="Indole-3-GlycerolPSynthase_CS"/>
</dbReference>
<organism evidence="12 13">
    <name type="scientific">Methanocella arvoryzae (strain DSM 22066 / NBRC 105507 / MRE50)</name>
    <dbReference type="NCBI Taxonomy" id="351160"/>
    <lineage>
        <taxon>Archaea</taxon>
        <taxon>Methanobacteriati</taxon>
        <taxon>Methanobacteriota</taxon>
        <taxon>Stenosarchaea group</taxon>
        <taxon>Methanomicrobia</taxon>
        <taxon>Methanocellales</taxon>
        <taxon>Methanocellaceae</taxon>
        <taxon>Methanocella</taxon>
    </lineage>
</organism>
<dbReference type="eggNOG" id="arCOG01088">
    <property type="taxonomic scope" value="Archaea"/>
</dbReference>
<evidence type="ECO:0000256" key="4">
    <source>
        <dbReference type="ARBA" id="ARBA00012362"/>
    </source>
</evidence>
<dbReference type="EMBL" id="AM114193">
    <property type="protein sequence ID" value="CAJ36168.1"/>
    <property type="molecule type" value="Genomic_DNA"/>
</dbReference>
<dbReference type="GO" id="GO:0004425">
    <property type="term" value="F:indole-3-glycerol-phosphate synthase activity"/>
    <property type="evidence" value="ECO:0007669"/>
    <property type="project" value="UniProtKB-EC"/>
</dbReference>
<evidence type="ECO:0000256" key="6">
    <source>
        <dbReference type="ARBA" id="ARBA00022605"/>
    </source>
</evidence>
<comment type="similarity">
    <text evidence="3">Belongs to the TrpC family.</text>
</comment>
<keyword evidence="13" id="KW-1185">Reference proteome</keyword>
<gene>
    <name evidence="12" type="primary">trpC</name>
    <name evidence="12" type="ORF">RCIX799</name>
</gene>
<dbReference type="CDD" id="cd00331">
    <property type="entry name" value="IGPS"/>
    <property type="match status" value="1"/>
</dbReference>
<dbReference type="InterPro" id="IPR011060">
    <property type="entry name" value="RibuloseP-bd_barrel"/>
</dbReference>
<dbReference type="Pfam" id="PF00218">
    <property type="entry name" value="IGPS"/>
    <property type="match status" value="1"/>
</dbReference>
<dbReference type="PROSITE" id="PS00614">
    <property type="entry name" value="IGPS"/>
    <property type="match status" value="1"/>
</dbReference>
<keyword evidence="8" id="KW-0822">Tryptophan biosynthesis</keyword>
<dbReference type="GO" id="GO:0004640">
    <property type="term" value="F:phosphoribosylanthranilate isomerase activity"/>
    <property type="evidence" value="ECO:0007669"/>
    <property type="project" value="TreeGrafter"/>
</dbReference>
<reference evidence="12 13" key="1">
    <citation type="journal article" date="2006" name="Science">
        <title>Genome of rice cluster I archaea -- the key methane producers in the rice rhizosphere.</title>
        <authorList>
            <person name="Erkel C."/>
            <person name="Kube M."/>
            <person name="Reinhardt R."/>
            <person name="Liesack W."/>
        </authorList>
    </citation>
    <scope>NUCLEOTIDE SEQUENCE [LARGE SCALE GENOMIC DNA]</scope>
    <source>
        <strain evidence="13">DSM 22066 / NBRC 105507 / MRE50</strain>
    </source>
</reference>
<keyword evidence="10 12" id="KW-0456">Lyase</keyword>
<comment type="catalytic activity">
    <reaction evidence="1">
        <text>1-(2-carboxyphenylamino)-1-deoxy-D-ribulose 5-phosphate + H(+) = (1S,2R)-1-C-(indol-3-yl)glycerol 3-phosphate + CO2 + H2O</text>
        <dbReference type="Rhea" id="RHEA:23476"/>
        <dbReference type="ChEBI" id="CHEBI:15377"/>
        <dbReference type="ChEBI" id="CHEBI:15378"/>
        <dbReference type="ChEBI" id="CHEBI:16526"/>
        <dbReference type="ChEBI" id="CHEBI:58613"/>
        <dbReference type="ChEBI" id="CHEBI:58866"/>
        <dbReference type="EC" id="4.1.1.48"/>
    </reaction>
</comment>
<dbReference type="InterPro" id="IPR013798">
    <property type="entry name" value="Indole-3-glycerol_P_synth_dom"/>
</dbReference>
<keyword evidence="6" id="KW-0028">Amino-acid biosynthesis</keyword>
<keyword evidence="7" id="KW-0210">Decarboxylase</keyword>
<protein>
    <recommendedName>
        <fullName evidence="5">Indole-3-glycerol phosphate synthase</fullName>
        <ecNumber evidence="4">4.1.1.48</ecNumber>
    </recommendedName>
</protein>
<evidence type="ECO:0000256" key="9">
    <source>
        <dbReference type="ARBA" id="ARBA00023141"/>
    </source>
</evidence>
<evidence type="ECO:0000256" key="7">
    <source>
        <dbReference type="ARBA" id="ARBA00022793"/>
    </source>
</evidence>
<accession>Q0W625</accession>
<dbReference type="InterPro" id="IPR045186">
    <property type="entry name" value="Indole-3-glycerol_P_synth"/>
</dbReference>
<evidence type="ECO:0000256" key="5">
    <source>
        <dbReference type="ARBA" id="ARBA00018080"/>
    </source>
</evidence>
<dbReference type="PANTHER" id="PTHR22854">
    <property type="entry name" value="TRYPTOPHAN BIOSYNTHESIS PROTEIN"/>
    <property type="match status" value="1"/>
</dbReference>
<dbReference type="EC" id="4.1.1.48" evidence="4"/>
<evidence type="ECO:0000313" key="12">
    <source>
        <dbReference type="EMBL" id="CAJ36168.1"/>
    </source>
</evidence>
<evidence type="ECO:0000256" key="8">
    <source>
        <dbReference type="ARBA" id="ARBA00022822"/>
    </source>
</evidence>
<evidence type="ECO:0000256" key="3">
    <source>
        <dbReference type="ARBA" id="ARBA00008737"/>
    </source>
</evidence>
<sequence length="255" mass="27353">MYIMVVSKLDFGEIMQACKASYKPFEGTVEMTRKPASLVDSIAAAKKDGRRPVIAEIKPASPTAGAIRTVGDPAEIAKEYAGAGACGVSVLTEPKYFGGSLANLQSAAGISVPVLRKDFLFDLSQVKESYYYGADTLLLISSFFSADSLAAMIAECRRYGMEPLVEVHDRDDVERSASAGATLYAVNNRDRHTLKVDLRRTRDLAPAIDGTVVSASGVSTVDQLKFVLSYSDAALVGTALMRAERPGSALQNLIW</sequence>
<name>Q0W625_METAR</name>
<comment type="pathway">
    <text evidence="2">Amino-acid biosynthesis; L-tryptophan biosynthesis; L-tryptophan from chorismate: step 4/5.</text>
</comment>
<evidence type="ECO:0000259" key="11">
    <source>
        <dbReference type="Pfam" id="PF00218"/>
    </source>
</evidence>
<proteinExistence type="inferred from homology"/>
<dbReference type="PATRIC" id="fig|351160.9.peg.2073"/>
<dbReference type="Proteomes" id="UP000000663">
    <property type="component" value="Chromosome"/>
</dbReference>
<keyword evidence="9" id="KW-0057">Aromatic amino acid biosynthesis</keyword>
<dbReference type="STRING" id="351160.RCIX799"/>
<dbReference type="UniPathway" id="UPA00035">
    <property type="reaction ID" value="UER00043"/>
</dbReference>
<dbReference type="PANTHER" id="PTHR22854:SF2">
    <property type="entry name" value="INDOLE-3-GLYCEROL-PHOSPHATE SYNTHASE"/>
    <property type="match status" value="1"/>
</dbReference>